<dbReference type="PANTHER" id="PTHR45801">
    <property type="entry name" value="OS07G0101800 PROTEIN"/>
    <property type="match status" value="1"/>
</dbReference>
<feature type="domain" description="C2H2-type" evidence="9">
    <location>
        <begin position="51"/>
        <end position="78"/>
    </location>
</feature>
<dbReference type="GO" id="GO:0005634">
    <property type="term" value="C:nucleus"/>
    <property type="evidence" value="ECO:0007669"/>
    <property type="project" value="UniProtKB-SubCell"/>
</dbReference>
<reference evidence="10" key="1">
    <citation type="submission" date="2023-05" db="EMBL/GenBank/DDBJ databases">
        <authorList>
            <person name="Huff M."/>
        </authorList>
    </citation>
    <scope>NUCLEOTIDE SEQUENCE</scope>
</reference>
<comment type="subcellular location">
    <subcellularLocation>
        <location evidence="1">Nucleus</location>
    </subcellularLocation>
</comment>
<dbReference type="EMBL" id="OU503054">
    <property type="protein sequence ID" value="CAI9783275.1"/>
    <property type="molecule type" value="Genomic_DNA"/>
</dbReference>
<dbReference type="GO" id="GO:0008270">
    <property type="term" value="F:zinc ion binding"/>
    <property type="evidence" value="ECO:0007669"/>
    <property type="project" value="UniProtKB-KW"/>
</dbReference>
<protein>
    <recommendedName>
        <fullName evidence="9">C2H2-type domain-containing protein</fullName>
    </recommendedName>
</protein>
<dbReference type="SMART" id="SM00355">
    <property type="entry name" value="ZnF_C2H2"/>
    <property type="match status" value="1"/>
</dbReference>
<keyword evidence="4" id="KW-0862">Zinc</keyword>
<evidence type="ECO:0000256" key="1">
    <source>
        <dbReference type="ARBA" id="ARBA00004123"/>
    </source>
</evidence>
<gene>
    <name evidence="10" type="ORF">FPE_LOCUS30705</name>
</gene>
<keyword evidence="3 8" id="KW-0863">Zinc-finger</keyword>
<name>A0AAD2A883_9LAMI</name>
<dbReference type="PANTHER" id="PTHR45801:SF94">
    <property type="entry name" value="ZINC FINGER PROTEIN 10"/>
    <property type="match status" value="1"/>
</dbReference>
<keyword evidence="5" id="KW-0805">Transcription regulation</keyword>
<organism evidence="10 11">
    <name type="scientific">Fraxinus pennsylvanica</name>
    <dbReference type="NCBI Taxonomy" id="56036"/>
    <lineage>
        <taxon>Eukaryota</taxon>
        <taxon>Viridiplantae</taxon>
        <taxon>Streptophyta</taxon>
        <taxon>Embryophyta</taxon>
        <taxon>Tracheophyta</taxon>
        <taxon>Spermatophyta</taxon>
        <taxon>Magnoliopsida</taxon>
        <taxon>eudicotyledons</taxon>
        <taxon>Gunneridae</taxon>
        <taxon>Pentapetalae</taxon>
        <taxon>asterids</taxon>
        <taxon>lamiids</taxon>
        <taxon>Lamiales</taxon>
        <taxon>Oleaceae</taxon>
        <taxon>Oleeae</taxon>
        <taxon>Fraxinus</taxon>
    </lineage>
</organism>
<evidence type="ECO:0000256" key="2">
    <source>
        <dbReference type="ARBA" id="ARBA00022723"/>
    </source>
</evidence>
<evidence type="ECO:0000313" key="11">
    <source>
        <dbReference type="Proteomes" id="UP000834106"/>
    </source>
</evidence>
<dbReference type="InterPro" id="IPR013087">
    <property type="entry name" value="Znf_C2H2_type"/>
</dbReference>
<accession>A0AAD2A883</accession>
<dbReference type="PROSITE" id="PS50157">
    <property type="entry name" value="ZINC_FINGER_C2H2_2"/>
    <property type="match status" value="1"/>
</dbReference>
<evidence type="ECO:0000313" key="10">
    <source>
        <dbReference type="EMBL" id="CAI9783275.1"/>
    </source>
</evidence>
<sequence length="277" mass="31600">MEQARYWMWGKRKSDLSSHDFASYGDSWEEKAFAEDAARALGGCTWPPRSYSCSFCRREFRSAQALGGHMNVHRRDRARLKQSSIPQDEDLPHNNVALQFPSQICTFLYNPSSDFSDPEVLASPSSHIRVSAPPRKANSDEEIPVLRFFSKRLEDYQKHIVSSTPASWPSLIAEKGTHVLDLYNEERKSNTLEPNIPVKDCATDDLAVYRTQMNESSSDEEVAGCKRRRIDLRPLTFLQKSSPVERCHPQLEVLEVRSSTIEELDLELRLGDAPKVK</sequence>
<proteinExistence type="predicted"/>
<evidence type="ECO:0000256" key="6">
    <source>
        <dbReference type="ARBA" id="ARBA00023163"/>
    </source>
</evidence>
<keyword evidence="11" id="KW-1185">Reference proteome</keyword>
<dbReference type="SUPFAM" id="SSF57667">
    <property type="entry name" value="beta-beta-alpha zinc fingers"/>
    <property type="match status" value="1"/>
</dbReference>
<evidence type="ECO:0000256" key="7">
    <source>
        <dbReference type="ARBA" id="ARBA00023242"/>
    </source>
</evidence>
<evidence type="ECO:0000256" key="5">
    <source>
        <dbReference type="ARBA" id="ARBA00023015"/>
    </source>
</evidence>
<dbReference type="AlphaFoldDB" id="A0AAD2A883"/>
<keyword evidence="2" id="KW-0479">Metal-binding</keyword>
<dbReference type="Gene3D" id="3.30.160.60">
    <property type="entry name" value="Classic Zinc Finger"/>
    <property type="match status" value="1"/>
</dbReference>
<evidence type="ECO:0000256" key="4">
    <source>
        <dbReference type="ARBA" id="ARBA00022833"/>
    </source>
</evidence>
<evidence type="ECO:0000256" key="3">
    <source>
        <dbReference type="ARBA" id="ARBA00022771"/>
    </source>
</evidence>
<dbReference type="PROSITE" id="PS00028">
    <property type="entry name" value="ZINC_FINGER_C2H2_1"/>
    <property type="match status" value="1"/>
</dbReference>
<dbReference type="Pfam" id="PF13912">
    <property type="entry name" value="zf-C2H2_6"/>
    <property type="match status" value="1"/>
</dbReference>
<dbReference type="InterPro" id="IPR052426">
    <property type="entry name" value="Plant_dev_regulator"/>
</dbReference>
<keyword evidence="6" id="KW-0804">Transcription</keyword>
<evidence type="ECO:0000256" key="8">
    <source>
        <dbReference type="PROSITE-ProRule" id="PRU00042"/>
    </source>
</evidence>
<dbReference type="InterPro" id="IPR036236">
    <property type="entry name" value="Znf_C2H2_sf"/>
</dbReference>
<dbReference type="Proteomes" id="UP000834106">
    <property type="component" value="Chromosome 19"/>
</dbReference>
<keyword evidence="7" id="KW-0539">Nucleus</keyword>
<evidence type="ECO:0000259" key="9">
    <source>
        <dbReference type="PROSITE" id="PS50157"/>
    </source>
</evidence>